<organism evidence="3">
    <name type="scientific">freshwater metagenome</name>
    <dbReference type="NCBI Taxonomy" id="449393"/>
    <lineage>
        <taxon>unclassified sequences</taxon>
        <taxon>metagenomes</taxon>
        <taxon>ecological metagenomes</taxon>
    </lineage>
</organism>
<sequence>MRCGRGLANPNTCKTRNTNPSPADSPLPMRFSIRFTKNSLPTFQSRKFPLKRKNAASFARRSTTLPAPSRMSISIHAERSSRWNLLLVWSPKWLRDISNSTATALARKHRRRQLANITSRSLHLSERSAPQKRRVLHRCHLPDFVSWTSARVPWALKPVDSLASTAPMSSRSKLVRTMTSSEW</sequence>
<reference evidence="3" key="1">
    <citation type="submission" date="2020-05" db="EMBL/GenBank/DDBJ databases">
        <authorList>
            <person name="Chiriac C."/>
            <person name="Salcher M."/>
            <person name="Ghai R."/>
            <person name="Kavagutti S V."/>
        </authorList>
    </citation>
    <scope>NUCLEOTIDE SEQUENCE</scope>
</reference>
<accession>A0A6J7NNP4</accession>
<gene>
    <name evidence="3" type="ORF">UFOPK3927_01463</name>
    <name evidence="2" type="ORF">UFOPK4201_01808</name>
</gene>
<evidence type="ECO:0000313" key="2">
    <source>
        <dbReference type="EMBL" id="CAB4372761.1"/>
    </source>
</evidence>
<evidence type="ECO:0000313" key="3">
    <source>
        <dbReference type="EMBL" id="CAB4993925.1"/>
    </source>
</evidence>
<protein>
    <submittedName>
        <fullName evidence="3">Unannotated protein</fullName>
    </submittedName>
</protein>
<feature type="compositionally biased region" description="Polar residues" evidence="1">
    <location>
        <begin position="9"/>
        <end position="22"/>
    </location>
</feature>
<evidence type="ECO:0000256" key="1">
    <source>
        <dbReference type="SAM" id="MobiDB-lite"/>
    </source>
</evidence>
<feature type="region of interest" description="Disordered" evidence="1">
    <location>
        <begin position="1"/>
        <end position="25"/>
    </location>
</feature>
<name>A0A6J7NNP4_9ZZZZ</name>
<dbReference type="EMBL" id="CAEUNJ010000106">
    <property type="protein sequence ID" value="CAB4372761.1"/>
    <property type="molecule type" value="Genomic_DNA"/>
</dbReference>
<dbReference type="AlphaFoldDB" id="A0A6J7NNP4"/>
<proteinExistence type="predicted"/>
<dbReference type="EMBL" id="CAFBOK010000194">
    <property type="protein sequence ID" value="CAB4993925.1"/>
    <property type="molecule type" value="Genomic_DNA"/>
</dbReference>